<reference evidence="1" key="1">
    <citation type="submission" date="2016-10" db="EMBL/GenBank/DDBJ databases">
        <title>The High Quality Genome of Vibrio alginolyticus K01M1.</title>
        <authorList>
            <person name="Wendling C."/>
            <person name="Chibani C.M."/>
            <person name="Hertel R."/>
            <person name="Sproer C."/>
            <person name="Bunk B."/>
            <person name="Overmann J."/>
            <person name="Roth O."/>
            <person name="Liesegang H."/>
        </authorList>
    </citation>
    <scope>NUCLEOTIDE SEQUENCE</scope>
    <source>
        <strain evidence="1">K05K4</strain>
    </source>
</reference>
<name>A0A1W6UR15_VIBAL</name>
<organism evidence="4 7">
    <name type="scientific">Vibrio alginolyticus</name>
    <dbReference type="NCBI Taxonomy" id="663"/>
    <lineage>
        <taxon>Bacteria</taxon>
        <taxon>Pseudomonadati</taxon>
        <taxon>Pseudomonadota</taxon>
        <taxon>Gammaproteobacteria</taxon>
        <taxon>Vibrionales</taxon>
        <taxon>Vibrionaceae</taxon>
        <taxon>Vibrio</taxon>
    </lineage>
</organism>
<reference evidence="2" key="4">
    <citation type="submission" date="2019-11" db="EMBL/GenBank/DDBJ databases">
        <authorList>
            <consortium name="PulseNet: The National Subtyping Network for Foodborne Disease Surveillance"/>
            <person name="Tarr C.L."/>
            <person name="Trees E."/>
            <person name="Katz L.S."/>
            <person name="Carleton-Romer H.A."/>
            <person name="Stroika S."/>
            <person name="Kucerova Z."/>
            <person name="Roache K.F."/>
            <person name="Sabol A.L."/>
            <person name="Besser J."/>
            <person name="Gerner-Smidt P."/>
        </authorList>
    </citation>
    <scope>NUCLEOTIDE SEQUENCE</scope>
    <source>
        <strain evidence="2">PNUSAV001129</strain>
    </source>
</reference>
<dbReference type="EMBL" id="AAXMUW010000156">
    <property type="protein sequence ID" value="EGQ9138368.1"/>
    <property type="molecule type" value="Genomic_DNA"/>
</dbReference>
<evidence type="ECO:0000313" key="7">
    <source>
        <dbReference type="Proteomes" id="UP000532247"/>
    </source>
</evidence>
<reference evidence="5 6" key="2">
    <citation type="submission" date="2017-12" db="EMBL/GenBank/DDBJ databases">
        <title>FDA dAtabase for Regulatory Grade micrObial Sequences (FDA-ARGOS): Supporting development and validation of Infectious Disease Dx tests.</title>
        <authorList>
            <person name="Hoffmann M."/>
            <person name="Allard M."/>
            <person name="Evans P."/>
            <person name="Brown E."/>
            <person name="Tallon L.J."/>
            <person name="Sadzewicz L."/>
            <person name="Sengamalay N."/>
            <person name="Ott S."/>
            <person name="Godinez A."/>
            <person name="Nagaraj S."/>
            <person name="Vavikolanu K."/>
            <person name="Aluvathingal J."/>
            <person name="Nadendla S."/>
            <person name="Hobson J."/>
            <person name="Sichtig H."/>
        </authorList>
    </citation>
    <scope>NUCLEOTIDE SEQUENCE [LARGE SCALE GENOMIC DNA]</scope>
    <source>
        <strain evidence="6">ATCC 17749</strain>
        <strain evidence="5">FDAARGOS_97</strain>
    </source>
</reference>
<dbReference type="GeneID" id="75165057"/>
<dbReference type="EMBL" id="VTYF01000002">
    <property type="protein sequence ID" value="NOI08080.1"/>
    <property type="molecule type" value="Genomic_DNA"/>
</dbReference>
<evidence type="ECO:0000313" key="6">
    <source>
        <dbReference type="Proteomes" id="UP000054316"/>
    </source>
</evidence>
<dbReference type="EMBL" id="CP017903">
    <property type="protein sequence ID" value="ARP20417.1"/>
    <property type="molecule type" value="Genomic_DNA"/>
</dbReference>
<dbReference type="Proteomes" id="UP000532247">
    <property type="component" value="Unassembled WGS sequence"/>
</dbReference>
<proteinExistence type="predicted"/>
<gene>
    <name evidence="5" type="ORF">AL553_022550</name>
    <name evidence="4" type="ORF">F0254_04270</name>
    <name evidence="2" type="ORF">GHY86_19750</name>
    <name evidence="3" type="ORF">GHY86_25125</name>
    <name evidence="1" type="ORF">K05K4_36900</name>
</gene>
<keyword evidence="6" id="KW-1185">Reference proteome</keyword>
<dbReference type="EMBL" id="LOSN02000002">
    <property type="protein sequence ID" value="PNP20418.1"/>
    <property type="molecule type" value="Genomic_DNA"/>
</dbReference>
<dbReference type="AlphaFoldDB" id="A0A1W6UR15"/>
<dbReference type="OrthoDB" id="5878041at2"/>
<evidence type="ECO:0000313" key="4">
    <source>
        <dbReference type="EMBL" id="NOI08080.1"/>
    </source>
</evidence>
<evidence type="ECO:0000313" key="2">
    <source>
        <dbReference type="EMBL" id="EGQ9137369.1"/>
    </source>
</evidence>
<dbReference type="EMBL" id="AAXMUW010000053">
    <property type="protein sequence ID" value="EGQ9137369.1"/>
    <property type="molecule type" value="Genomic_DNA"/>
</dbReference>
<sequence>MTRTTSFALVLLLMCAYFGYNRYYVYPQQLETQAKSMLIQMANREEWVDVFEMMNRVDAHKGHLELVADVTSSDGQRAYSEGIITYTDREGVVCKQVVFNFKINSLKNYNISDLRDCSYGEYY</sequence>
<dbReference type="Proteomes" id="UP000054316">
    <property type="component" value="Unassembled WGS sequence"/>
</dbReference>
<dbReference type="RefSeq" id="WP_005375433.1">
    <property type="nucleotide sequence ID" value="NZ_AP023188.1"/>
</dbReference>
<dbReference type="Proteomes" id="UP000714625">
    <property type="component" value="Unassembled WGS sequence"/>
</dbReference>
<reference evidence="4 7" key="3">
    <citation type="submission" date="2019-09" db="EMBL/GenBank/DDBJ databases">
        <title>Draft genome sequencing and comparative genomics of hatchery-associated Vibrios.</title>
        <authorList>
            <person name="Kehlet-Delgado H."/>
            <person name="Mueller R.S."/>
        </authorList>
    </citation>
    <scope>NUCLEOTIDE SEQUENCE [LARGE SCALE GENOMIC DNA]</scope>
    <source>
        <strain evidence="4 7">081416A</strain>
    </source>
</reference>
<evidence type="ECO:0000313" key="1">
    <source>
        <dbReference type="EMBL" id="ARP20417.1"/>
    </source>
</evidence>
<evidence type="ECO:0000313" key="3">
    <source>
        <dbReference type="EMBL" id="EGQ9138368.1"/>
    </source>
</evidence>
<protein>
    <submittedName>
        <fullName evidence="4">Uncharacterized protein</fullName>
    </submittedName>
</protein>
<accession>A0A1W6UR15</accession>
<evidence type="ECO:0000313" key="5">
    <source>
        <dbReference type="EMBL" id="PNP20418.1"/>
    </source>
</evidence>